<name>A0A6H9V4Z8_9ACTN</name>
<evidence type="ECO:0000313" key="2">
    <source>
        <dbReference type="Proteomes" id="UP000442707"/>
    </source>
</evidence>
<dbReference type="Proteomes" id="UP000442707">
    <property type="component" value="Unassembled WGS sequence"/>
</dbReference>
<keyword evidence="2" id="KW-1185">Reference proteome</keyword>
<reference evidence="1 2" key="1">
    <citation type="submission" date="2019-09" db="EMBL/GenBank/DDBJ databases">
        <title>Screening of Novel Bioactive Compounds from Soil-Associated.</title>
        <authorList>
            <person name="Zhao S."/>
        </authorList>
    </citation>
    <scope>NUCLEOTIDE SEQUENCE [LARGE SCALE GENOMIC DNA]</scope>
    <source>
        <strain evidence="1 2">HIT-DPA4</strain>
    </source>
</reference>
<protein>
    <submittedName>
        <fullName evidence="1">Uncharacterized protein</fullName>
    </submittedName>
</protein>
<dbReference type="EMBL" id="VZRB01000002">
    <property type="protein sequence ID" value="KAB1150166.1"/>
    <property type="molecule type" value="Genomic_DNA"/>
</dbReference>
<evidence type="ECO:0000313" key="1">
    <source>
        <dbReference type="EMBL" id="KAB1150166.1"/>
    </source>
</evidence>
<gene>
    <name evidence="1" type="ORF">F7R91_03880</name>
</gene>
<sequence length="111" mass="12417">MSVDGVLGAAIVDYISRMPLGTIGNPAGLDLEEAAQRDTDVVRVNLSALAQLGYEPRRVEDFLITLDTEYHLLRPLARRAHDGLFIYLVLDRDLADLDTARKELVRIEELL</sequence>
<dbReference type="AlphaFoldDB" id="A0A6H9V4Z8"/>
<accession>A0A6H9V4Z8</accession>
<organism evidence="1 2">
    <name type="scientific">Streptomyces luteolifulvus</name>
    <dbReference type="NCBI Taxonomy" id="2615112"/>
    <lineage>
        <taxon>Bacteria</taxon>
        <taxon>Bacillati</taxon>
        <taxon>Actinomycetota</taxon>
        <taxon>Actinomycetes</taxon>
        <taxon>Kitasatosporales</taxon>
        <taxon>Streptomycetaceae</taxon>
        <taxon>Streptomyces</taxon>
    </lineage>
</organism>
<proteinExistence type="predicted"/>
<comment type="caution">
    <text evidence="1">The sequence shown here is derived from an EMBL/GenBank/DDBJ whole genome shotgun (WGS) entry which is preliminary data.</text>
</comment>